<keyword evidence="1" id="KW-0489">Methyltransferase</keyword>
<dbReference type="InterPro" id="IPR029063">
    <property type="entry name" value="SAM-dependent_MTases_sf"/>
</dbReference>
<keyword evidence="2" id="KW-1185">Reference proteome</keyword>
<keyword evidence="1" id="KW-0808">Transferase</keyword>
<dbReference type="Gene3D" id="3.40.50.150">
    <property type="entry name" value="Vaccinia Virus protein VP39"/>
    <property type="match status" value="1"/>
</dbReference>
<reference evidence="1 2" key="1">
    <citation type="submission" date="2018-02" db="EMBL/GenBank/DDBJ databases">
        <title>Metagenomics reveals mixed infection of spiroplasma and phytoplasma in chicory.</title>
        <authorList>
            <person name="Polano C."/>
            <person name="Moruzzi S."/>
            <person name="Ermacora P."/>
            <person name="Ferrini F."/>
            <person name="Martini M."/>
            <person name="Firrao G."/>
        </authorList>
    </citation>
    <scope>NUCLEOTIDE SEQUENCE [LARGE SCALE GENOMIC DNA]</scope>
    <source>
        <strain evidence="1 2">ChiP</strain>
    </source>
</reference>
<sequence>MNRITFIASLLSGYKIVLDIGTDHGLVLKKALDLKYIQKGIASDNKSQPLLKAYRNLKNYPVEFYLSDGFVKIRSTFDLALICGMGPHTIIHILKNKLDMNKPLILGCQGKWLPLIYWLKKNDFELFHYYNFFDKFNYIFLKVIRIIK</sequence>
<dbReference type="Pfam" id="PF12847">
    <property type="entry name" value="Methyltransf_18"/>
    <property type="match status" value="1"/>
</dbReference>
<gene>
    <name evidence="1" type="ORF">C6B37_00170</name>
</gene>
<protein>
    <submittedName>
        <fullName evidence="1">SAM-dependent methyltransferase</fullName>
    </submittedName>
</protein>
<dbReference type="PANTHER" id="PTHR38451:SF1">
    <property type="entry name" value="TRNA (ADENINE(22)-N(1))-METHYLTRANSFERASE"/>
    <property type="match status" value="1"/>
</dbReference>
<evidence type="ECO:0000313" key="2">
    <source>
        <dbReference type="Proteomes" id="UP000238672"/>
    </source>
</evidence>
<dbReference type="AlphaFoldDB" id="A0A2S8NVI9"/>
<organism evidence="1 2">
    <name type="scientific">Candidatus Phytoplasma phoenicium</name>
    <dbReference type="NCBI Taxonomy" id="198422"/>
    <lineage>
        <taxon>Bacteria</taxon>
        <taxon>Bacillati</taxon>
        <taxon>Mycoplasmatota</taxon>
        <taxon>Mollicutes</taxon>
        <taxon>Acholeplasmatales</taxon>
        <taxon>Acholeplasmataceae</taxon>
        <taxon>Candidatus Phytoplasma</taxon>
        <taxon>16SrIX (Pigeon pea witches'-broom group)</taxon>
    </lineage>
</organism>
<accession>A0A2S8NVI9</accession>
<dbReference type="GO" id="GO:0032259">
    <property type="term" value="P:methylation"/>
    <property type="evidence" value="ECO:0007669"/>
    <property type="project" value="UniProtKB-KW"/>
</dbReference>
<dbReference type="GO" id="GO:0008168">
    <property type="term" value="F:methyltransferase activity"/>
    <property type="evidence" value="ECO:0007669"/>
    <property type="project" value="UniProtKB-KW"/>
</dbReference>
<dbReference type="Proteomes" id="UP000238672">
    <property type="component" value="Unassembled WGS sequence"/>
</dbReference>
<proteinExistence type="predicted"/>
<comment type="caution">
    <text evidence="1">The sequence shown here is derived from an EMBL/GenBank/DDBJ whole genome shotgun (WGS) entry which is preliminary data.</text>
</comment>
<name>A0A2S8NVI9_9MOLU</name>
<dbReference type="EMBL" id="PUUG01000002">
    <property type="protein sequence ID" value="PQP79959.1"/>
    <property type="molecule type" value="Genomic_DNA"/>
</dbReference>
<evidence type="ECO:0000313" key="1">
    <source>
        <dbReference type="EMBL" id="PQP79959.1"/>
    </source>
</evidence>
<dbReference type="PANTHER" id="PTHR38451">
    <property type="entry name" value="TRNA (ADENINE(22)-N(1))-METHYLTRANSFERASE"/>
    <property type="match status" value="1"/>
</dbReference>
<dbReference type="SUPFAM" id="SSF53335">
    <property type="entry name" value="S-adenosyl-L-methionine-dependent methyltransferases"/>
    <property type="match status" value="1"/>
</dbReference>